<dbReference type="CDD" id="cd02966">
    <property type="entry name" value="TlpA_like_family"/>
    <property type="match status" value="1"/>
</dbReference>
<dbReference type="InterPro" id="IPR000866">
    <property type="entry name" value="AhpC/TSA"/>
</dbReference>
<dbReference type="PROSITE" id="PS51352">
    <property type="entry name" value="THIOREDOXIN_2"/>
    <property type="match status" value="1"/>
</dbReference>
<gene>
    <name evidence="2" type="ORF">GL50581_3056</name>
</gene>
<dbReference type="VEuPathDB" id="GiardiaDB:GL50581_3056"/>
<dbReference type="AlphaFoldDB" id="C6LW98"/>
<reference evidence="2 3" key="1">
    <citation type="journal article" date="2009" name="PLoS Pathog.">
        <title>Draft genome sequencing of giardia intestinalis assemblage B isolate GS: is human giardiasis caused by two different species?</title>
        <authorList>
            <person name="Franzen O."/>
            <person name="Jerlstrom-Hultqvist J."/>
            <person name="Castro E."/>
            <person name="Sherwood E."/>
            <person name="Ankarklev J."/>
            <person name="Reiner D.S."/>
            <person name="Palm D."/>
            <person name="Andersson J.O."/>
            <person name="Andersson B."/>
            <person name="Svard S.G."/>
        </authorList>
    </citation>
    <scope>NUCLEOTIDE SEQUENCE [LARGE SCALE GENOMIC DNA]</scope>
    <source>
        <strain evidence="3">ATCC 50581 / GS clone H7</strain>
    </source>
</reference>
<evidence type="ECO:0000259" key="1">
    <source>
        <dbReference type="PROSITE" id="PS51352"/>
    </source>
</evidence>
<proteinExistence type="predicted"/>
<dbReference type="GO" id="GO:0016491">
    <property type="term" value="F:oxidoreductase activity"/>
    <property type="evidence" value="ECO:0007669"/>
    <property type="project" value="InterPro"/>
</dbReference>
<accession>C6LW98</accession>
<dbReference type="EMBL" id="ACGJ01002525">
    <property type="protein sequence ID" value="EES99707.1"/>
    <property type="molecule type" value="Genomic_DNA"/>
</dbReference>
<evidence type="ECO:0000313" key="3">
    <source>
        <dbReference type="Proteomes" id="UP000002488"/>
    </source>
</evidence>
<dbReference type="InterPro" id="IPR036249">
    <property type="entry name" value="Thioredoxin-like_sf"/>
</dbReference>
<dbReference type="OrthoDB" id="2121326at2759"/>
<organism evidence="2 3">
    <name type="scientific">Giardia intestinalis (strain ATCC 50581 / GS clone H7)</name>
    <name type="common">Giardia lamblia</name>
    <dbReference type="NCBI Taxonomy" id="598745"/>
    <lineage>
        <taxon>Eukaryota</taxon>
        <taxon>Metamonada</taxon>
        <taxon>Diplomonadida</taxon>
        <taxon>Hexamitidae</taxon>
        <taxon>Giardiinae</taxon>
        <taxon>Giardia</taxon>
    </lineage>
</organism>
<dbReference type="Pfam" id="PF00578">
    <property type="entry name" value="AhpC-TSA"/>
    <property type="match status" value="1"/>
</dbReference>
<dbReference type="Gene3D" id="3.40.30.10">
    <property type="entry name" value="Glutaredoxin"/>
    <property type="match status" value="1"/>
</dbReference>
<dbReference type="PANTHER" id="PTHR42852">
    <property type="entry name" value="THIOL:DISULFIDE INTERCHANGE PROTEIN DSBE"/>
    <property type="match status" value="1"/>
</dbReference>
<dbReference type="OMA" id="PHAFIYD"/>
<dbReference type="InterPro" id="IPR013766">
    <property type="entry name" value="Thioredoxin_domain"/>
</dbReference>
<feature type="domain" description="Thioredoxin" evidence="1">
    <location>
        <begin position="48"/>
        <end position="193"/>
    </location>
</feature>
<dbReference type="GO" id="GO:0016209">
    <property type="term" value="F:antioxidant activity"/>
    <property type="evidence" value="ECO:0007669"/>
    <property type="project" value="InterPro"/>
</dbReference>
<sequence length="211" mass="23091">MGHWLIDAIKAFVFRLYTIVYTFVMGKEPALANNRTKATSIQSSSHKKKIGTFDPMASARLPVNLQKLTYINKVSEYQYGQPIMIEKFATWCPPCRAMIPHLSKLAKKYKNVYILSVSDEDEGTVKGFASKIPATKDYNLAVDSAGDVKALAARENVNGIPHAFIYDGSGTLKYSGHPGQCDSILKLLNDSYKPGASGGGESTFTGASRKL</sequence>
<comment type="caution">
    <text evidence="2">The sequence shown here is derived from an EMBL/GenBank/DDBJ whole genome shotgun (WGS) entry which is preliminary data.</text>
</comment>
<protein>
    <submittedName>
        <fullName evidence="2">FixW protein, putative</fullName>
    </submittedName>
</protein>
<dbReference type="InterPro" id="IPR050553">
    <property type="entry name" value="Thioredoxin_ResA/DsbE_sf"/>
</dbReference>
<evidence type="ECO:0000313" key="2">
    <source>
        <dbReference type="EMBL" id="EES99707.1"/>
    </source>
</evidence>
<dbReference type="PANTHER" id="PTHR42852:SF18">
    <property type="entry name" value="CHROMOSOME UNDETERMINED SCAFFOLD_47, WHOLE GENOME SHOTGUN SEQUENCE"/>
    <property type="match status" value="1"/>
</dbReference>
<name>C6LW98_GIAIB</name>
<dbReference type="SUPFAM" id="SSF52833">
    <property type="entry name" value="Thioredoxin-like"/>
    <property type="match status" value="1"/>
</dbReference>
<dbReference type="Proteomes" id="UP000002488">
    <property type="component" value="Unassembled WGS sequence"/>
</dbReference>